<dbReference type="InterPro" id="IPR000718">
    <property type="entry name" value="Peptidase_M13"/>
</dbReference>
<evidence type="ECO:0000313" key="1">
    <source>
        <dbReference type="Proteomes" id="UP000887565"/>
    </source>
</evidence>
<organism evidence="1 2">
    <name type="scientific">Romanomermis culicivorax</name>
    <name type="common">Nematode worm</name>
    <dbReference type="NCBI Taxonomy" id="13658"/>
    <lineage>
        <taxon>Eukaryota</taxon>
        <taxon>Metazoa</taxon>
        <taxon>Ecdysozoa</taxon>
        <taxon>Nematoda</taxon>
        <taxon>Enoplea</taxon>
        <taxon>Dorylaimia</taxon>
        <taxon>Mermithida</taxon>
        <taxon>Mermithoidea</taxon>
        <taxon>Mermithidae</taxon>
        <taxon>Romanomermis</taxon>
    </lineage>
</organism>
<reference evidence="2" key="1">
    <citation type="submission" date="2022-11" db="UniProtKB">
        <authorList>
            <consortium name="WormBaseParasite"/>
        </authorList>
    </citation>
    <scope>IDENTIFICATION</scope>
</reference>
<dbReference type="PROSITE" id="PS51885">
    <property type="entry name" value="NEPRILYSIN"/>
    <property type="match status" value="1"/>
</dbReference>
<evidence type="ECO:0000313" key="2">
    <source>
        <dbReference type="WBParaSite" id="nRc.2.0.1.t15852-RA"/>
    </source>
</evidence>
<sequence>MANDANFAKAFECPEGAHLNPKFRCTILSRHIRGYKFLKQASQRHLLKGFLGGTGAASPQDNVGKNLEKAYFLPKMHPWSSISWKGPKRKFNALKDAGKSFLPKLGPLYNFDNPDKRMILEAHKLDVYDKEDPAKIGRLAFYVRVAKKYLVDRITQVRGFAISKYPQPMLRDLNPQLVLPCSSSLKRCIEASYQVLKSTFWFGPTFFGLDTVDDQGRPVPTPPNRHVWANVTLSAFESYGRYPFDEYEDFRRFLITVSYFFCWYTMLDLAPMRELPYCSQTDRWFSAYAGLGVVKQWDWIKVEDYDTVPFRCARFSFCPDPCCLRTSVVQSTCDEDPRNPCRNFLHKKCLFESKNNQDFVSLARNLFNKSCRCNAAGFVYDAGHNRCMDKDECLADRGAATPAIDGRKNSVCDKYPDTICCPASKFGLGCWSSKLPDRMAIHTSSGAGKDG</sequence>
<protein>
    <submittedName>
        <fullName evidence="2">Uncharacterized protein</fullName>
    </submittedName>
</protein>
<proteinExistence type="predicted"/>
<dbReference type="Proteomes" id="UP000887565">
    <property type="component" value="Unplaced"/>
</dbReference>
<accession>A0A915IPE0</accession>
<dbReference type="GO" id="GO:0006508">
    <property type="term" value="P:proteolysis"/>
    <property type="evidence" value="ECO:0007669"/>
    <property type="project" value="InterPro"/>
</dbReference>
<name>A0A915IPE0_ROMCU</name>
<dbReference type="AlphaFoldDB" id="A0A915IPE0"/>
<dbReference type="WBParaSite" id="nRc.2.0.1.t15852-RA">
    <property type="protein sequence ID" value="nRc.2.0.1.t15852-RA"/>
    <property type="gene ID" value="nRc.2.0.1.g15852"/>
</dbReference>
<dbReference type="GO" id="GO:0004222">
    <property type="term" value="F:metalloendopeptidase activity"/>
    <property type="evidence" value="ECO:0007669"/>
    <property type="project" value="InterPro"/>
</dbReference>
<keyword evidence="1" id="KW-1185">Reference proteome</keyword>